<proteinExistence type="predicted"/>
<feature type="domain" description="DUF7222" evidence="1">
    <location>
        <begin position="11"/>
        <end position="113"/>
    </location>
</feature>
<protein>
    <recommendedName>
        <fullName evidence="1">DUF7222 domain-containing protein</fullName>
    </recommendedName>
</protein>
<organism evidence="2 3">
    <name type="scientific">Bacillus phage BSP38</name>
    <dbReference type="NCBI Taxonomy" id="2283013"/>
    <lineage>
        <taxon>Viruses</taxon>
        <taxon>Duplodnaviria</taxon>
        <taxon>Heunggongvirae</taxon>
        <taxon>Uroviricota</taxon>
        <taxon>Caudoviricetes</taxon>
        <taxon>Herelleviridae</taxon>
        <taxon>Bastillevirinae</taxon>
        <taxon>Jeonjuvirus</taxon>
        <taxon>Jeonjuvirus BSP38</taxon>
    </lineage>
</organism>
<reference evidence="2 3" key="1">
    <citation type="submission" date="2018-07" db="EMBL/GenBank/DDBJ databases">
        <title>Complete nucleotide sequence of Bacillus phage BSP38.</title>
        <authorList>
            <person name="Ghosh K."/>
            <person name="Kim K.-P."/>
        </authorList>
    </citation>
    <scope>NUCLEOTIDE SEQUENCE [LARGE SCALE GENOMIC DNA]</scope>
</reference>
<name>A0A345MJM5_BPBSP</name>
<dbReference type="Pfam" id="PF23864">
    <property type="entry name" value="DUF7222"/>
    <property type="match status" value="1"/>
</dbReference>
<gene>
    <name evidence="2" type="ORF">BSP38_015</name>
</gene>
<dbReference type="EMBL" id="MH606185">
    <property type="protein sequence ID" value="AXH71057.1"/>
    <property type="molecule type" value="Genomic_DNA"/>
</dbReference>
<evidence type="ECO:0000313" key="3">
    <source>
        <dbReference type="Proteomes" id="UP000260425"/>
    </source>
</evidence>
<organismHost>
    <name type="scientific">Bacillus subtilis</name>
    <dbReference type="NCBI Taxonomy" id="1423"/>
</organismHost>
<keyword evidence="3" id="KW-1185">Reference proteome</keyword>
<evidence type="ECO:0000259" key="1">
    <source>
        <dbReference type="Pfam" id="PF23864"/>
    </source>
</evidence>
<dbReference type="Proteomes" id="UP000260425">
    <property type="component" value="Segment"/>
</dbReference>
<dbReference type="InterPro" id="IPR055646">
    <property type="entry name" value="DUF7222"/>
</dbReference>
<accession>A0A345MJM5</accession>
<evidence type="ECO:0000313" key="2">
    <source>
        <dbReference type="EMBL" id="AXH71057.1"/>
    </source>
</evidence>
<sequence length="127" mass="14249">MTNTNIQWAVNILEDNMEGMSKEEKINYLEDVAYKGCATGCVSGAIASYELDAIFTTHMHDILERLDEITEECGGDVLQAYMKKENKTYKDFAECAIWLIIEDTAGSLGAELAEEAGFFLDDEEEEE</sequence>